<keyword evidence="2" id="KW-1185">Reference proteome</keyword>
<protein>
    <submittedName>
        <fullName evidence="1">Uncharacterized protein</fullName>
    </submittedName>
</protein>
<gene>
    <name evidence="1" type="ORF">ACFFSA_51640</name>
</gene>
<sequence>MGGPYTASPVAWPSVRRVRASAMRWPVSRWIFRACSASRAAPEGVRTRQGEIGERAQGEALQQAEGAFAGDL</sequence>
<dbReference type="EMBL" id="JBHMBW010000106">
    <property type="protein sequence ID" value="MFB9631567.1"/>
    <property type="molecule type" value="Genomic_DNA"/>
</dbReference>
<name>A0ABV5SIQ8_9ACTN</name>
<dbReference type="RefSeq" id="WP_344984144.1">
    <property type="nucleotide sequence ID" value="NZ_BAAAXV010000001.1"/>
</dbReference>
<comment type="caution">
    <text evidence="1">The sequence shown here is derived from an EMBL/GenBank/DDBJ whole genome shotgun (WGS) entry which is preliminary data.</text>
</comment>
<dbReference type="Proteomes" id="UP001589532">
    <property type="component" value="Unassembled WGS sequence"/>
</dbReference>
<reference evidence="1 2" key="1">
    <citation type="submission" date="2024-09" db="EMBL/GenBank/DDBJ databases">
        <authorList>
            <person name="Sun Q."/>
            <person name="Mori K."/>
        </authorList>
    </citation>
    <scope>NUCLEOTIDE SEQUENCE [LARGE SCALE GENOMIC DNA]</scope>
    <source>
        <strain evidence="1 2">JCM 3143</strain>
    </source>
</reference>
<proteinExistence type="predicted"/>
<accession>A0ABV5SIQ8</accession>
<evidence type="ECO:0000313" key="2">
    <source>
        <dbReference type="Proteomes" id="UP001589532"/>
    </source>
</evidence>
<evidence type="ECO:0000313" key="1">
    <source>
        <dbReference type="EMBL" id="MFB9631567.1"/>
    </source>
</evidence>
<organism evidence="1 2">
    <name type="scientific">Nonomuraea helvata</name>
    <dbReference type="NCBI Taxonomy" id="37484"/>
    <lineage>
        <taxon>Bacteria</taxon>
        <taxon>Bacillati</taxon>
        <taxon>Actinomycetota</taxon>
        <taxon>Actinomycetes</taxon>
        <taxon>Streptosporangiales</taxon>
        <taxon>Streptosporangiaceae</taxon>
        <taxon>Nonomuraea</taxon>
    </lineage>
</organism>